<name>A0A5D0TWW0_9ACTN</name>
<evidence type="ECO:0000256" key="2">
    <source>
        <dbReference type="SAM" id="Phobius"/>
    </source>
</evidence>
<feature type="domain" description="Acyltransferase 3" evidence="3">
    <location>
        <begin position="56"/>
        <end position="363"/>
    </location>
</feature>
<feature type="transmembrane region" description="Helical" evidence="2">
    <location>
        <begin position="319"/>
        <end position="337"/>
    </location>
</feature>
<organism evidence="4 5">
    <name type="scientific">Actinomadura syzygii</name>
    <dbReference type="NCBI Taxonomy" id="1427538"/>
    <lineage>
        <taxon>Bacteria</taxon>
        <taxon>Bacillati</taxon>
        <taxon>Actinomycetota</taxon>
        <taxon>Actinomycetes</taxon>
        <taxon>Streptosporangiales</taxon>
        <taxon>Thermomonosporaceae</taxon>
        <taxon>Actinomadura</taxon>
    </lineage>
</organism>
<feature type="transmembrane region" description="Helical" evidence="2">
    <location>
        <begin position="349"/>
        <end position="368"/>
    </location>
</feature>
<keyword evidence="2" id="KW-1133">Transmembrane helix</keyword>
<feature type="transmembrane region" description="Helical" evidence="2">
    <location>
        <begin position="285"/>
        <end position="307"/>
    </location>
</feature>
<dbReference type="OrthoDB" id="6623990at2"/>
<dbReference type="RefSeq" id="WP_148354224.1">
    <property type="nucleotide sequence ID" value="NZ_JBHSBF010000007.1"/>
</dbReference>
<proteinExistence type="predicted"/>
<dbReference type="InterPro" id="IPR002656">
    <property type="entry name" value="Acyl_transf_3_dom"/>
</dbReference>
<evidence type="ECO:0000313" key="5">
    <source>
        <dbReference type="Proteomes" id="UP000322634"/>
    </source>
</evidence>
<feature type="region of interest" description="Disordered" evidence="1">
    <location>
        <begin position="1"/>
        <end position="51"/>
    </location>
</feature>
<comment type="caution">
    <text evidence="4">The sequence shown here is derived from an EMBL/GenBank/DDBJ whole genome shotgun (WGS) entry which is preliminary data.</text>
</comment>
<feature type="transmembrane region" description="Helical" evidence="2">
    <location>
        <begin position="120"/>
        <end position="138"/>
    </location>
</feature>
<protein>
    <submittedName>
        <fullName evidence="4">Acyltransferase family protein</fullName>
    </submittedName>
</protein>
<dbReference type="GO" id="GO:0016747">
    <property type="term" value="F:acyltransferase activity, transferring groups other than amino-acyl groups"/>
    <property type="evidence" value="ECO:0007669"/>
    <property type="project" value="InterPro"/>
</dbReference>
<keyword evidence="4" id="KW-0808">Transferase</keyword>
<sequence>MTDTLPPPRSTAAAGTAELGTAEPGTAATGVVPGTAPGVEAAQAPPPGPGPRRRDPYFDNVKFFLILLVVVGHVWEVFRTRSLAADAAYSVVYGFHMPVFVFVSGYFSRGFMRSTDKFRVIFPMLIVPFAIFNVLYRLQLVWLNGNDFRLHEIFRPQFLMWFLVALVLWRLSAPLWSHLRYPVAVSVALCLVAGSWSFNSDSTLCRTAALLPFFVLGLTAPPERVAALRSRPWTRYAGAALLVIALPVAYVWQRGDVVPKIEHGVLLWNRGYERMGFGALEGMGYRLLALALAVVLGAAFLAAVPRGRAWYTELGTRTMYVYLLHGLIVKGLDYGGVLDADFYRTPLGLVAVTVGALALGTALATVPVQRLTRRVVEPDGRWLLRPAHRRT</sequence>
<evidence type="ECO:0000256" key="1">
    <source>
        <dbReference type="SAM" id="MobiDB-lite"/>
    </source>
</evidence>
<reference evidence="4 5" key="1">
    <citation type="submission" date="2019-08" db="EMBL/GenBank/DDBJ databases">
        <title>Actinomadura sp. nov. CYP1-5 isolated from mountain soil.</title>
        <authorList>
            <person name="Songsumanus A."/>
            <person name="Kuncharoen N."/>
            <person name="Kudo T."/>
            <person name="Yuki M."/>
            <person name="Igarashi Y."/>
            <person name="Tanasupawat S."/>
        </authorList>
    </citation>
    <scope>NUCLEOTIDE SEQUENCE [LARGE SCALE GENOMIC DNA]</scope>
    <source>
        <strain evidence="4 5">GKU157</strain>
    </source>
</reference>
<keyword evidence="4" id="KW-0012">Acyltransferase</keyword>
<feature type="transmembrane region" description="Helical" evidence="2">
    <location>
        <begin position="233"/>
        <end position="252"/>
    </location>
</feature>
<keyword evidence="2" id="KW-0812">Transmembrane</keyword>
<feature type="transmembrane region" description="Helical" evidence="2">
    <location>
        <begin position="57"/>
        <end position="75"/>
    </location>
</feature>
<feature type="compositionally biased region" description="Low complexity" evidence="1">
    <location>
        <begin position="11"/>
        <end position="43"/>
    </location>
</feature>
<dbReference type="EMBL" id="VSFF01000014">
    <property type="protein sequence ID" value="TYC09329.1"/>
    <property type="molecule type" value="Genomic_DNA"/>
</dbReference>
<dbReference type="PANTHER" id="PTHR37312">
    <property type="entry name" value="MEMBRANE-BOUND ACYLTRANSFERASE YKRP-RELATED"/>
    <property type="match status" value="1"/>
</dbReference>
<feature type="transmembrane region" description="Helical" evidence="2">
    <location>
        <begin position="87"/>
        <end position="108"/>
    </location>
</feature>
<keyword evidence="5" id="KW-1185">Reference proteome</keyword>
<gene>
    <name evidence="4" type="ORF">FXF65_34260</name>
</gene>
<evidence type="ECO:0000259" key="3">
    <source>
        <dbReference type="Pfam" id="PF01757"/>
    </source>
</evidence>
<feature type="transmembrane region" description="Helical" evidence="2">
    <location>
        <begin position="158"/>
        <end position="176"/>
    </location>
</feature>
<dbReference type="InterPro" id="IPR052734">
    <property type="entry name" value="Nod_factor_acetyltransferase"/>
</dbReference>
<keyword evidence="2" id="KW-0472">Membrane</keyword>
<accession>A0A5D0TWW0</accession>
<dbReference type="PANTHER" id="PTHR37312:SF1">
    <property type="entry name" value="MEMBRANE-BOUND ACYLTRANSFERASE YKRP-RELATED"/>
    <property type="match status" value="1"/>
</dbReference>
<dbReference type="Proteomes" id="UP000322634">
    <property type="component" value="Unassembled WGS sequence"/>
</dbReference>
<dbReference type="AlphaFoldDB" id="A0A5D0TWW0"/>
<evidence type="ECO:0000313" key="4">
    <source>
        <dbReference type="EMBL" id="TYC09329.1"/>
    </source>
</evidence>
<dbReference type="Pfam" id="PF01757">
    <property type="entry name" value="Acyl_transf_3"/>
    <property type="match status" value="1"/>
</dbReference>